<proteinExistence type="predicted"/>
<sequence length="586" mass="64863">MRRKGQQFIAVLAAAGLLLSTAACGTTGKETAQTGGGTAEEGTQAVQTAEAEKEKGAAAGEEVTLDILAKNVGESFNQYSENHVQDKMAEDIGVRIHMVNADNDKFNVLLAGGDLPDLVRTGPDNFEQLVVGKNVQPLDDYLEEYGKDILANAPDTVAFSRKYWSNGEDKLYFLPVQVGPDTAEIEHAIGPVVRWDYYKELGCPETNNIDEYLQVLKDMQDAHPTTEDGKKVYAVSMFADWGNWYLVQPLAAFYGYNTISGSTLGLYHVDNNEFALSLDEGSLYWDSIDYYYKANQMGILDPDTLTQKYEDLQAKITAGQVLTAPATWAAGSFNKDHAGTTLGFMAIPMKWANQWYGMDYKVGWIDKSIGISATCKHPEAAVAFLNYCYSYDGARTLYSGVEGVDWDLADGVPVMKQETLDMQKAGGEAWQKSGIGFDVNFMGLGQNVIVPDDGKPVNLFRDQTMYPSMLNELQTDFCDHYKVSYPTEIFTQYREKYGVYDQSNANSLLLALVPTPPDDIKRMEAKLDEASLKAAAKMILAGSEEELAALKTKTMDEFRSLGIDKVHDWYASEWEQAKEKADTMGN</sequence>
<evidence type="ECO:0000256" key="6">
    <source>
        <dbReference type="SAM" id="SignalP"/>
    </source>
</evidence>
<dbReference type="RefSeq" id="WP_021634577.1">
    <property type="nucleotide sequence ID" value="NZ_CANNOQ010000246.1"/>
</dbReference>
<dbReference type="Gene3D" id="3.40.190.10">
    <property type="entry name" value="Periplasmic binding protein-like II"/>
    <property type="match status" value="2"/>
</dbReference>
<comment type="caution">
    <text evidence="7">The sequence shown here is derived from an EMBL/GenBank/DDBJ whole genome shotgun (WGS) entry which is preliminary data.</text>
</comment>
<evidence type="ECO:0000256" key="2">
    <source>
        <dbReference type="ARBA" id="ARBA00022729"/>
    </source>
</evidence>
<name>A0A3E3IEP8_9FIRM</name>
<dbReference type="EMBL" id="QVLU01000034">
    <property type="protein sequence ID" value="RGE65539.1"/>
    <property type="molecule type" value="Genomic_DNA"/>
</dbReference>
<dbReference type="OrthoDB" id="3235892at2"/>
<dbReference type="SUPFAM" id="SSF53850">
    <property type="entry name" value="Periplasmic binding protein-like II"/>
    <property type="match status" value="1"/>
</dbReference>
<protein>
    <submittedName>
        <fullName evidence="7">Extracellular solute-binding protein</fullName>
    </submittedName>
</protein>
<feature type="signal peptide" evidence="6">
    <location>
        <begin position="1"/>
        <end position="25"/>
    </location>
</feature>
<dbReference type="InterPro" id="IPR006059">
    <property type="entry name" value="SBP"/>
</dbReference>
<evidence type="ECO:0000256" key="3">
    <source>
        <dbReference type="ARBA" id="ARBA00023136"/>
    </source>
</evidence>
<feature type="chain" id="PRO_5038816878" evidence="6">
    <location>
        <begin position="26"/>
        <end position="586"/>
    </location>
</feature>
<evidence type="ECO:0000256" key="4">
    <source>
        <dbReference type="ARBA" id="ARBA00023139"/>
    </source>
</evidence>
<accession>A0A3E3IEP8</accession>
<keyword evidence="1" id="KW-1003">Cell membrane</keyword>
<dbReference type="Proteomes" id="UP000261166">
    <property type="component" value="Unassembled WGS sequence"/>
</dbReference>
<organism evidence="7 8">
    <name type="scientific">Eisenbergiella massiliensis</name>
    <dbReference type="NCBI Taxonomy" id="1720294"/>
    <lineage>
        <taxon>Bacteria</taxon>
        <taxon>Bacillati</taxon>
        <taxon>Bacillota</taxon>
        <taxon>Clostridia</taxon>
        <taxon>Lachnospirales</taxon>
        <taxon>Lachnospiraceae</taxon>
        <taxon>Eisenbergiella</taxon>
    </lineage>
</organism>
<dbReference type="AlphaFoldDB" id="A0A3E3IEP8"/>
<evidence type="ECO:0000256" key="1">
    <source>
        <dbReference type="ARBA" id="ARBA00022475"/>
    </source>
</evidence>
<dbReference type="PANTHER" id="PTHR43649">
    <property type="entry name" value="ARABINOSE-BINDING PROTEIN-RELATED"/>
    <property type="match status" value="1"/>
</dbReference>
<gene>
    <name evidence="7" type="ORF">DWY69_25765</name>
</gene>
<evidence type="ECO:0000256" key="5">
    <source>
        <dbReference type="ARBA" id="ARBA00023288"/>
    </source>
</evidence>
<keyword evidence="3" id="KW-0472">Membrane</keyword>
<evidence type="ECO:0000313" key="8">
    <source>
        <dbReference type="Proteomes" id="UP000261166"/>
    </source>
</evidence>
<dbReference type="Pfam" id="PF01547">
    <property type="entry name" value="SBP_bac_1"/>
    <property type="match status" value="1"/>
</dbReference>
<keyword evidence="2 6" id="KW-0732">Signal</keyword>
<keyword evidence="4" id="KW-0564">Palmitate</keyword>
<reference evidence="7 8" key="1">
    <citation type="submission" date="2018-08" db="EMBL/GenBank/DDBJ databases">
        <title>A genome reference for cultivated species of the human gut microbiota.</title>
        <authorList>
            <person name="Zou Y."/>
            <person name="Xue W."/>
            <person name="Luo G."/>
        </authorList>
    </citation>
    <scope>NUCLEOTIDE SEQUENCE [LARGE SCALE GENOMIC DNA]</scope>
    <source>
        <strain evidence="7 8">AF26-4BH</strain>
    </source>
</reference>
<evidence type="ECO:0000313" key="7">
    <source>
        <dbReference type="EMBL" id="RGE65539.1"/>
    </source>
</evidence>
<dbReference type="PANTHER" id="PTHR43649:SF33">
    <property type="entry name" value="POLYGALACTURONAN_RHAMNOGALACTURONAN-BINDING PROTEIN YTCQ"/>
    <property type="match status" value="1"/>
</dbReference>
<keyword evidence="5" id="KW-0449">Lipoprotein</keyword>
<dbReference type="InterPro" id="IPR050490">
    <property type="entry name" value="Bact_solute-bd_prot1"/>
</dbReference>
<dbReference type="PROSITE" id="PS51257">
    <property type="entry name" value="PROKAR_LIPOPROTEIN"/>
    <property type="match status" value="1"/>
</dbReference>